<evidence type="ECO:0000256" key="2">
    <source>
        <dbReference type="PIRNR" id="PIRNR002070"/>
    </source>
</evidence>
<organism evidence="5 6">
    <name type="scientific">Mucilaginibacter pallidiroseus</name>
    <dbReference type="NCBI Taxonomy" id="2599295"/>
    <lineage>
        <taxon>Bacteria</taxon>
        <taxon>Pseudomonadati</taxon>
        <taxon>Bacteroidota</taxon>
        <taxon>Sphingobacteriia</taxon>
        <taxon>Sphingobacteriales</taxon>
        <taxon>Sphingobacteriaceae</taxon>
        <taxon>Mucilaginibacter</taxon>
    </lineage>
</organism>
<dbReference type="OrthoDB" id="1265936at2"/>
<evidence type="ECO:0000313" key="5">
    <source>
        <dbReference type="EMBL" id="TWR26311.1"/>
    </source>
</evidence>
<dbReference type="Gene3D" id="2.40.50.140">
    <property type="entry name" value="Nucleic acid-binding proteins"/>
    <property type="match status" value="1"/>
</dbReference>
<keyword evidence="1 2" id="KW-0238">DNA-binding</keyword>
<evidence type="ECO:0000313" key="6">
    <source>
        <dbReference type="Proteomes" id="UP000320042"/>
    </source>
</evidence>
<dbReference type="InterPro" id="IPR000424">
    <property type="entry name" value="Primosome_PriB/ssb"/>
</dbReference>
<feature type="compositionally biased region" description="Basic and acidic residues" evidence="4">
    <location>
        <begin position="108"/>
        <end position="121"/>
    </location>
</feature>
<evidence type="ECO:0000256" key="1">
    <source>
        <dbReference type="ARBA" id="ARBA00023125"/>
    </source>
</evidence>
<dbReference type="Proteomes" id="UP000320042">
    <property type="component" value="Unassembled WGS sequence"/>
</dbReference>
<evidence type="ECO:0000256" key="4">
    <source>
        <dbReference type="SAM" id="MobiDB-lite"/>
    </source>
</evidence>
<dbReference type="AlphaFoldDB" id="A0A563U4N6"/>
<dbReference type="GO" id="GO:0003697">
    <property type="term" value="F:single-stranded DNA binding"/>
    <property type="evidence" value="ECO:0007669"/>
    <property type="project" value="InterPro"/>
</dbReference>
<dbReference type="PIRSF" id="PIRSF002070">
    <property type="entry name" value="SSB"/>
    <property type="match status" value="1"/>
</dbReference>
<dbReference type="EMBL" id="VOEJ01000007">
    <property type="protein sequence ID" value="TWR26311.1"/>
    <property type="molecule type" value="Genomic_DNA"/>
</dbReference>
<accession>A0A563U4N6</accession>
<dbReference type="InterPro" id="IPR011344">
    <property type="entry name" value="ssDNA-bd"/>
</dbReference>
<proteinExistence type="predicted"/>
<dbReference type="InterPro" id="IPR012340">
    <property type="entry name" value="NA-bd_OB-fold"/>
</dbReference>
<sequence length="130" mass="14609">MEITGRLVADAAVRTIEGDRTVTNFRVAVNRRYKSQGEQKEETAYIDCTYWRGEGIAPFLTKGMLVQLSGFMTAEPWVSRDGEPMASLRFRTEEISMLTKSAKNGANENKRTPKQAGDKKGVIKPSEQYN</sequence>
<dbReference type="RefSeq" id="WP_146382598.1">
    <property type="nucleotide sequence ID" value="NZ_VOEJ01000007.1"/>
</dbReference>
<dbReference type="NCBIfam" id="TIGR00621">
    <property type="entry name" value="ssb"/>
    <property type="match status" value="1"/>
</dbReference>
<keyword evidence="6" id="KW-1185">Reference proteome</keyword>
<reference evidence="5 6" key="1">
    <citation type="submission" date="2019-07" db="EMBL/GenBank/DDBJ databases">
        <authorList>
            <person name="Kim J."/>
        </authorList>
    </citation>
    <scope>NUCLEOTIDE SEQUENCE [LARGE SCALE GENOMIC DNA]</scope>
    <source>
        <strain evidence="6">dk17</strain>
    </source>
</reference>
<protein>
    <recommendedName>
        <fullName evidence="2 3">Single-stranded DNA-binding protein</fullName>
    </recommendedName>
</protein>
<evidence type="ECO:0000256" key="3">
    <source>
        <dbReference type="RuleBase" id="RU000524"/>
    </source>
</evidence>
<dbReference type="SUPFAM" id="SSF50249">
    <property type="entry name" value="Nucleic acid-binding proteins"/>
    <property type="match status" value="1"/>
</dbReference>
<comment type="caution">
    <text evidence="5">The sequence shown here is derived from an EMBL/GenBank/DDBJ whole genome shotgun (WGS) entry which is preliminary data.</text>
</comment>
<name>A0A563U4N6_9SPHI</name>
<dbReference type="PROSITE" id="PS50935">
    <property type="entry name" value="SSB"/>
    <property type="match status" value="1"/>
</dbReference>
<gene>
    <name evidence="5" type="ORF">FPZ43_14185</name>
</gene>
<dbReference type="CDD" id="cd04496">
    <property type="entry name" value="SSB_OBF"/>
    <property type="match status" value="1"/>
</dbReference>
<feature type="region of interest" description="Disordered" evidence="4">
    <location>
        <begin position="99"/>
        <end position="130"/>
    </location>
</feature>
<dbReference type="Pfam" id="PF00436">
    <property type="entry name" value="SSB"/>
    <property type="match status" value="1"/>
</dbReference>
<dbReference type="GO" id="GO:0006260">
    <property type="term" value="P:DNA replication"/>
    <property type="evidence" value="ECO:0007669"/>
    <property type="project" value="InterPro"/>
</dbReference>